<feature type="transmembrane region" description="Helical" evidence="9">
    <location>
        <begin position="335"/>
        <end position="355"/>
    </location>
</feature>
<evidence type="ECO:0000256" key="5">
    <source>
        <dbReference type="ARBA" id="ARBA00022679"/>
    </source>
</evidence>
<keyword evidence="4" id="KW-0328">Glycosyltransferase</keyword>
<comment type="caution">
    <text evidence="10">The sequence shown here is derived from an EMBL/GenBank/DDBJ whole genome shotgun (WGS) entry which is preliminary data.</text>
</comment>
<accession>A0A0D6PEQ8</accession>
<dbReference type="GO" id="GO:0016020">
    <property type="term" value="C:membrane"/>
    <property type="evidence" value="ECO:0007669"/>
    <property type="project" value="UniProtKB-SubCell"/>
</dbReference>
<feature type="transmembrane region" description="Helical" evidence="9">
    <location>
        <begin position="289"/>
        <end position="315"/>
    </location>
</feature>
<comment type="pathway">
    <text evidence="3">Sphingolipid metabolism.</text>
</comment>
<evidence type="ECO:0000313" key="10">
    <source>
        <dbReference type="EMBL" id="GAN79349.1"/>
    </source>
</evidence>
<keyword evidence="11" id="KW-1185">Reference proteome</keyword>
<comment type="subcellular location">
    <subcellularLocation>
        <location evidence="1">Membrane</location>
        <topology evidence="1">Multi-pass membrane protein</topology>
    </subcellularLocation>
</comment>
<dbReference type="InterPro" id="IPR017835">
    <property type="entry name" value="Hopen-assoc_HpnI"/>
</dbReference>
<dbReference type="SUPFAM" id="SSF53448">
    <property type="entry name" value="Nucleotide-diphospho-sugar transferases"/>
    <property type="match status" value="1"/>
</dbReference>
<evidence type="ECO:0000256" key="8">
    <source>
        <dbReference type="ARBA" id="ARBA00023136"/>
    </source>
</evidence>
<evidence type="ECO:0000256" key="3">
    <source>
        <dbReference type="ARBA" id="ARBA00004991"/>
    </source>
</evidence>
<evidence type="ECO:0000256" key="4">
    <source>
        <dbReference type="ARBA" id="ARBA00022676"/>
    </source>
</evidence>
<evidence type="ECO:0000256" key="1">
    <source>
        <dbReference type="ARBA" id="ARBA00004141"/>
    </source>
</evidence>
<name>A0A0D6PEQ8_9PROT</name>
<sequence>MQVLIILFAVLALIGVIQQLYGAHLVERFCAASPATPKQRPSVSILKPLHGVEPLTELALESFFLLDYPDYQLVFGVQNENDPVLGVIARLRARYPERDTALMVNDTPHGSNRKVANLINMRPLAKHEILVIADADVHVPPYYLERVVAALETPETGLVTSLYTGLPGTAELPARLGAMQINQTFLPGFLMARQLGRQDCTGATMAIRKLLLTQLGGLEALSGHLADDQVLGRLVLKAGLKIKLANVIPATTIPEADFAALFRHELRWARTIRALVPLAYAGSILQIPLLWAALALVCSGLELWSVFLFLGVWAVRVVAGWRTETSLRLPRTGEFWLFLLRDCFSAIIYIASFTGNRVNWRGQSMTADSGRSDPG</sequence>
<dbReference type="Gene3D" id="3.90.550.10">
    <property type="entry name" value="Spore Coat Polysaccharide Biosynthesis Protein SpsA, Chain A"/>
    <property type="match status" value="1"/>
</dbReference>
<dbReference type="PANTHER" id="PTHR12726:SF0">
    <property type="entry name" value="CERAMIDE GLUCOSYLTRANSFERASE"/>
    <property type="match status" value="1"/>
</dbReference>
<dbReference type="NCBIfam" id="TIGR03472">
    <property type="entry name" value="HpnI"/>
    <property type="match status" value="1"/>
</dbReference>
<evidence type="ECO:0000256" key="6">
    <source>
        <dbReference type="ARBA" id="ARBA00022692"/>
    </source>
</evidence>
<evidence type="ECO:0000256" key="9">
    <source>
        <dbReference type="SAM" id="Phobius"/>
    </source>
</evidence>
<dbReference type="InterPro" id="IPR025993">
    <property type="entry name" value="Ceramide_glucosylTrfase"/>
</dbReference>
<reference evidence="10 11" key="1">
    <citation type="submission" date="2012-11" db="EMBL/GenBank/DDBJ databases">
        <title>Whole genome sequence of Acidocella aminolytica 101 = DSM 11237.</title>
        <authorList>
            <person name="Azuma Y."/>
            <person name="Higashiura N."/>
            <person name="Hirakawa H."/>
            <person name="Matsushita K."/>
        </authorList>
    </citation>
    <scope>NUCLEOTIDE SEQUENCE [LARGE SCALE GENOMIC DNA]</scope>
    <source>
        <strain evidence="11">101 / DSM 11237</strain>
    </source>
</reference>
<dbReference type="EMBL" id="BANC01000020">
    <property type="protein sequence ID" value="GAN79349.1"/>
    <property type="molecule type" value="Genomic_DNA"/>
</dbReference>
<keyword evidence="8 9" id="KW-0472">Membrane</keyword>
<dbReference type="AlphaFoldDB" id="A0A0D6PEQ8"/>
<dbReference type="Proteomes" id="UP000032668">
    <property type="component" value="Unassembled WGS sequence"/>
</dbReference>
<dbReference type="GO" id="GO:0008120">
    <property type="term" value="F:ceramide glucosyltransferase activity"/>
    <property type="evidence" value="ECO:0007669"/>
    <property type="project" value="TreeGrafter"/>
</dbReference>
<dbReference type="InterPro" id="IPR029044">
    <property type="entry name" value="Nucleotide-diphossugar_trans"/>
</dbReference>
<keyword evidence="6 9" id="KW-0812">Transmembrane</keyword>
<gene>
    <name evidence="10" type="ORF">Aam_020_113</name>
</gene>
<proteinExistence type="predicted"/>
<comment type="pathway">
    <text evidence="2">Lipid metabolism; sphingolipid metabolism.</text>
</comment>
<dbReference type="GO" id="GO:0006679">
    <property type="term" value="P:glucosylceramide biosynthetic process"/>
    <property type="evidence" value="ECO:0007669"/>
    <property type="project" value="TreeGrafter"/>
</dbReference>
<dbReference type="OrthoDB" id="9814255at2"/>
<evidence type="ECO:0000313" key="11">
    <source>
        <dbReference type="Proteomes" id="UP000032668"/>
    </source>
</evidence>
<dbReference type="PANTHER" id="PTHR12726">
    <property type="entry name" value="CERAMIDE GLUCOSYLTRANSFERASE"/>
    <property type="match status" value="1"/>
</dbReference>
<dbReference type="CDD" id="cd02520">
    <property type="entry name" value="Glucosylceramide_synthase"/>
    <property type="match status" value="1"/>
</dbReference>
<protein>
    <submittedName>
        <fullName evidence="10">Ceramide glucosyltransferase</fullName>
    </submittedName>
</protein>
<dbReference type="Pfam" id="PF13506">
    <property type="entry name" value="Glyco_transf_21"/>
    <property type="match status" value="1"/>
</dbReference>
<keyword evidence="5 10" id="KW-0808">Transferase</keyword>
<dbReference type="STRING" id="1120923.SAMN02746095_00344"/>
<evidence type="ECO:0000256" key="7">
    <source>
        <dbReference type="ARBA" id="ARBA00022989"/>
    </source>
</evidence>
<keyword evidence="7 9" id="KW-1133">Transmembrane helix</keyword>
<organism evidence="10 11">
    <name type="scientific">Acidocella aminolytica 101 = DSM 11237</name>
    <dbReference type="NCBI Taxonomy" id="1120923"/>
    <lineage>
        <taxon>Bacteria</taxon>
        <taxon>Pseudomonadati</taxon>
        <taxon>Pseudomonadota</taxon>
        <taxon>Alphaproteobacteria</taxon>
        <taxon>Acetobacterales</taxon>
        <taxon>Acidocellaceae</taxon>
        <taxon>Acidocella</taxon>
    </lineage>
</organism>
<evidence type="ECO:0000256" key="2">
    <source>
        <dbReference type="ARBA" id="ARBA00004760"/>
    </source>
</evidence>